<keyword evidence="1" id="KW-0175">Coiled coil</keyword>
<proteinExistence type="predicted"/>
<evidence type="ECO:0000313" key="5">
    <source>
        <dbReference type="Proteomes" id="UP000216308"/>
    </source>
</evidence>
<keyword evidence="3" id="KW-0472">Membrane</keyword>
<organism evidence="4 5">
    <name type="scientific">Halorubrum halodurans</name>
    <dbReference type="NCBI Taxonomy" id="1383851"/>
    <lineage>
        <taxon>Archaea</taxon>
        <taxon>Methanobacteriati</taxon>
        <taxon>Methanobacteriota</taxon>
        <taxon>Stenosarchaea group</taxon>
        <taxon>Halobacteria</taxon>
        <taxon>Halobacteriales</taxon>
        <taxon>Haloferacaceae</taxon>
        <taxon>Halorubrum</taxon>
    </lineage>
</organism>
<accession>A0A256IEL3</accession>
<dbReference type="AlphaFoldDB" id="A0A256IEL3"/>
<gene>
    <name evidence="4" type="ORF">DJ70_12855</name>
</gene>
<reference evidence="4 5" key="1">
    <citation type="journal article" date="2014" name="Front. Microbiol.">
        <title>Population and genomic analysis of the genus Halorubrum.</title>
        <authorList>
            <person name="Fullmer M.S."/>
            <person name="Soucy S.M."/>
            <person name="Swithers K.S."/>
            <person name="Makkay A.M."/>
            <person name="Wheeler R."/>
            <person name="Ventosa A."/>
            <person name="Gogarten J.P."/>
            <person name="Papke R.T."/>
        </authorList>
    </citation>
    <scope>NUCLEOTIDE SEQUENCE [LARGE SCALE GENOMIC DNA]</scope>
    <source>
        <strain evidence="4 5">Cb34</strain>
    </source>
</reference>
<feature type="transmembrane region" description="Helical" evidence="3">
    <location>
        <begin position="639"/>
        <end position="659"/>
    </location>
</feature>
<dbReference type="Proteomes" id="UP000216308">
    <property type="component" value="Unassembled WGS sequence"/>
</dbReference>
<evidence type="ECO:0000256" key="1">
    <source>
        <dbReference type="SAM" id="Coils"/>
    </source>
</evidence>
<feature type="transmembrane region" description="Helical" evidence="3">
    <location>
        <begin position="606"/>
        <end position="627"/>
    </location>
</feature>
<evidence type="ECO:0000256" key="2">
    <source>
        <dbReference type="SAM" id="MobiDB-lite"/>
    </source>
</evidence>
<comment type="caution">
    <text evidence="4">The sequence shown here is derived from an EMBL/GenBank/DDBJ whole genome shotgun (WGS) entry which is preliminary data.</text>
</comment>
<feature type="transmembrane region" description="Helical" evidence="3">
    <location>
        <begin position="414"/>
        <end position="433"/>
    </location>
</feature>
<feature type="transmembrane region" description="Helical" evidence="3">
    <location>
        <begin position="565"/>
        <end position="586"/>
    </location>
</feature>
<dbReference type="RefSeq" id="WP_094533650.1">
    <property type="nucleotide sequence ID" value="NZ_NHPJ01000110.1"/>
</dbReference>
<dbReference type="EMBL" id="NHPJ01000110">
    <property type="protein sequence ID" value="OYR54913.1"/>
    <property type="molecule type" value="Genomic_DNA"/>
</dbReference>
<keyword evidence="5" id="KW-1185">Reference proteome</keyword>
<evidence type="ECO:0000256" key="3">
    <source>
        <dbReference type="SAM" id="Phobius"/>
    </source>
</evidence>
<keyword evidence="3" id="KW-1133">Transmembrane helix</keyword>
<feature type="transmembrane region" description="Helical" evidence="3">
    <location>
        <begin position="671"/>
        <end position="692"/>
    </location>
</feature>
<evidence type="ECO:0000313" key="4">
    <source>
        <dbReference type="EMBL" id="OYR54913.1"/>
    </source>
</evidence>
<dbReference type="OrthoDB" id="346519at2157"/>
<feature type="region of interest" description="Disordered" evidence="2">
    <location>
        <begin position="700"/>
        <end position="722"/>
    </location>
</feature>
<protein>
    <submittedName>
        <fullName evidence="4">Uncharacterized protein</fullName>
    </submittedName>
</protein>
<feature type="transmembrane region" description="Helical" evidence="3">
    <location>
        <begin position="390"/>
        <end position="408"/>
    </location>
</feature>
<feature type="compositionally biased region" description="Low complexity" evidence="2">
    <location>
        <begin position="711"/>
        <end position="722"/>
    </location>
</feature>
<name>A0A256IEL3_9EURY</name>
<keyword evidence="3" id="KW-0812">Transmembrane</keyword>
<sequence length="765" mass="82208">MANSEPVRVAVEIIDKFSDDLKELEAWLEKIDGKTLNVDLDIDDGRLEEIEARLEKLEEDINATLKFKTRGYGKAKAQKEDLEGDMFSTLHLGVDKDQLRGLGNLNGGEGFNPPGKGSGLAGLTGLEGLDLADDVFDHTLENLRGFEGSSGDYADSVRRFSPEEQEAVNDWLINPAVAKAHNRGIPAKDRDGWIGPSNWDFGIGEKWGPEPRYLGDKKRLDPATDFLRGVKEMTDSLDELEGVGPNIDPDDYSFPLKTGLGDPDSNRNAAEIDFLRSINRATGNIDVGEAIFNGGRFGDLDFQASGFDPGLFFPDGSRGNYSWSIPQRVGRRTGRAYGRARAGVNGLFTRARGAMPSGAELDTSNFFANRQFKGIGDTLKKILPTNMAKWYKLVALMLPLLIALAGAAMGVVAAFGALAVAGVAMGGIGLLGWGDSLEESLRNVQREIGNLKKELFSVLRPAANAFQPFTAQLFDGLPRMVDRLVEPLQGLTDTGYDIWWLESLEGTSQWLSDLLWAASDLAPQIQAIGTAFGAAFGDWLIGFLIRMTNEVYENWEMWTKLTRSFLSIINLIYELAKVVAFVVALLEPFLTFIGRLAEYLGNDLLVALLAAIAAMWALDFALAAVAAKAGFATFAAMASSLYAAATAGGVLNGVLAWTAGILDTIIAKATLANILTGGVLLAAGAVVGYGAYRSLKSDSTASDALGGRNVPASRGSGMGPAPAGAGGGTQINIYGNVGHSEYQRLKDEFPTLYGEQAEIDEKTTK</sequence>
<feature type="coiled-coil region" evidence="1">
    <location>
        <begin position="40"/>
        <end position="67"/>
    </location>
</feature>